<dbReference type="PATRIC" id="fig|1618569.3.peg.583"/>
<dbReference type="Gene3D" id="3.30.499.10">
    <property type="entry name" value="Aconitase, domain 3"/>
    <property type="match status" value="1"/>
</dbReference>
<evidence type="ECO:0000256" key="4">
    <source>
        <dbReference type="ARBA" id="ARBA00023239"/>
    </source>
</evidence>
<dbReference type="PANTHER" id="PTHR43822">
    <property type="entry name" value="HOMOACONITASE, MITOCHONDRIAL-RELATED"/>
    <property type="match status" value="1"/>
</dbReference>
<proteinExistence type="predicted"/>
<dbReference type="InterPro" id="IPR015931">
    <property type="entry name" value="Acnase/IPM_dHydase_lsu_aba_1/3"/>
</dbReference>
<dbReference type="EMBL" id="LBUZ01000024">
    <property type="protein sequence ID" value="KKQ74835.1"/>
    <property type="molecule type" value="Genomic_DNA"/>
</dbReference>
<dbReference type="Proteomes" id="UP000034181">
    <property type="component" value="Unassembled WGS sequence"/>
</dbReference>
<dbReference type="InterPro" id="IPR036008">
    <property type="entry name" value="Aconitase_4Fe-4S_dom"/>
</dbReference>
<organism evidence="6 7">
    <name type="scientific">Candidatus Woesebacteria bacterium GW2011_GWB1_38_5b</name>
    <dbReference type="NCBI Taxonomy" id="1618569"/>
    <lineage>
        <taxon>Bacteria</taxon>
        <taxon>Candidatus Woeseibacteriota</taxon>
    </lineage>
</organism>
<keyword evidence="1" id="KW-0479">Metal-binding</keyword>
<reference evidence="6 7" key="1">
    <citation type="journal article" date="2015" name="Nature">
        <title>rRNA introns, odd ribosomes, and small enigmatic genomes across a large radiation of phyla.</title>
        <authorList>
            <person name="Brown C.T."/>
            <person name="Hug L.A."/>
            <person name="Thomas B.C."/>
            <person name="Sharon I."/>
            <person name="Castelle C.J."/>
            <person name="Singh A."/>
            <person name="Wilkins M.J."/>
            <person name="Williams K.H."/>
            <person name="Banfield J.F."/>
        </authorList>
    </citation>
    <scope>NUCLEOTIDE SEQUENCE [LARGE SCALE GENOMIC DNA]</scope>
</reference>
<dbReference type="PANTHER" id="PTHR43822:SF2">
    <property type="entry name" value="HOMOACONITASE, MITOCHONDRIAL"/>
    <property type="match status" value="1"/>
</dbReference>
<name>A0A0G0KH41_9BACT</name>
<keyword evidence="3" id="KW-0411">Iron-sulfur</keyword>
<dbReference type="GO" id="GO:0016829">
    <property type="term" value="F:lyase activity"/>
    <property type="evidence" value="ECO:0007669"/>
    <property type="project" value="UniProtKB-KW"/>
</dbReference>
<dbReference type="Pfam" id="PF00330">
    <property type="entry name" value="Aconitase"/>
    <property type="match status" value="1"/>
</dbReference>
<evidence type="ECO:0000313" key="7">
    <source>
        <dbReference type="Proteomes" id="UP000034181"/>
    </source>
</evidence>
<dbReference type="GO" id="GO:0046872">
    <property type="term" value="F:metal ion binding"/>
    <property type="evidence" value="ECO:0007669"/>
    <property type="project" value="UniProtKB-KW"/>
</dbReference>
<feature type="domain" description="Aconitase/3-isopropylmalate dehydratase large subunit alpha/beta/alpha" evidence="5">
    <location>
        <begin position="6"/>
        <end position="168"/>
    </location>
</feature>
<evidence type="ECO:0000313" key="6">
    <source>
        <dbReference type="EMBL" id="KKQ74835.1"/>
    </source>
</evidence>
<accession>A0A0G0KH41</accession>
<evidence type="ECO:0000256" key="1">
    <source>
        <dbReference type="ARBA" id="ARBA00022723"/>
    </source>
</evidence>
<dbReference type="InterPro" id="IPR001030">
    <property type="entry name" value="Acoase/IPM_deHydtase_lsu_aba"/>
</dbReference>
<keyword evidence="2" id="KW-0408">Iron</keyword>
<dbReference type="AlphaFoldDB" id="A0A0G0KH41"/>
<dbReference type="InterPro" id="IPR050067">
    <property type="entry name" value="IPM_dehydratase_rel_enz"/>
</dbReference>
<dbReference type="GO" id="GO:0043436">
    <property type="term" value="P:oxoacid metabolic process"/>
    <property type="evidence" value="ECO:0007669"/>
    <property type="project" value="UniProtKB-ARBA"/>
</dbReference>
<comment type="caution">
    <text evidence="6">The sequence shown here is derived from an EMBL/GenBank/DDBJ whole genome shotgun (WGS) entry which is preliminary data.</text>
</comment>
<protein>
    <submittedName>
        <fullName evidence="6">Putative LYS4-homoaconitase</fullName>
    </submittedName>
</protein>
<keyword evidence="4" id="KW-0456">Lyase</keyword>
<dbReference type="GO" id="GO:0051536">
    <property type="term" value="F:iron-sulfur cluster binding"/>
    <property type="evidence" value="ECO:0007669"/>
    <property type="project" value="UniProtKB-KW"/>
</dbReference>
<evidence type="ECO:0000256" key="3">
    <source>
        <dbReference type="ARBA" id="ARBA00023014"/>
    </source>
</evidence>
<dbReference type="SUPFAM" id="SSF53732">
    <property type="entry name" value="Aconitase iron-sulfur domain"/>
    <property type="match status" value="1"/>
</dbReference>
<evidence type="ECO:0000256" key="2">
    <source>
        <dbReference type="ARBA" id="ARBA00023004"/>
    </source>
</evidence>
<sequence length="194" mass="20711">MQELLVSSDEGAQYSHTFDIDLSSIEPTVATPGDTQNGKPLSEIKAQRVIIDKVYIGSCTHGTVEDLRHSAKVLRGRKIADGMKLYVQASSWENQQRAEEEGLIKDHVEAGAELLPIGCGACISAGPGSTEEGEIGLFATNRNFPGRTGKGETYLSSPAVAAASAVAGYICGPEDCFYLMFIVLLTDRLSVTTI</sequence>
<evidence type="ECO:0000259" key="5">
    <source>
        <dbReference type="Pfam" id="PF00330"/>
    </source>
</evidence>
<gene>
    <name evidence="6" type="ORF">US96_C0024G0002</name>
</gene>